<keyword evidence="5" id="KW-1185">Reference proteome</keyword>
<sequence length="1623" mass="181399">MLPITPDSPDCYYKSVISSSNGLAEISNTKKPIVQFVYGTVYDFLIGGQGIYKLWPELGIDWKSKGHERLKSCCNAYVFHEAVEQAIGAQTTKYDLLSKFPFLEYASQFVLSHAEAAANMITQQTFICDFPVTNLNADILYILANIGLPNLIWTRLKVTPGINRGGGWYCYPLLAAIAKGNKGSVTALLGLPLSIYNGINITDGLEGNVYLVRSNYMPFSWVCEEGYVAIANLLLERGALVIEADLVRVIENGHIEMAKILLYKGADARAADRKRWIPLHGASRYGHLEIAKILLEKGADPLIVDLSGFTPLRLASENGHPELVQMLLEWRAKDVPTIRADQAARGEVQPLSAVPQTDSGYVSTAANVIRDKDFVADCVDDTSTEYSTTSSMNFLEADTYIEKFARHLAKYTSGLTAEKETQTRISTILPSLLKAFALQVGHQTHTPFSRTVMAFVHMYRGEIADAFRNIQFSQDDEPLPKHSEPSASDDTIDRRSFLDAWIERVESPPAHQEDEQIYQLSPEPASREQSAEQEEVPVNNSPLLFEESAILQTTAFDWLLSRLLKEFHLTPTKPYAMQSIGKSILAALPPARSISRKTLPPTYHVSIELECKLVQFFERQKYSRHPHEVLDGVITLTGSLNDAQAATCGQYLSQTWPSTAPHMIELLRDCLMVKHGCPRTMLYPDGTTLKLRVHTSELKAEVNGVAATVAEIGEQLAWLGAAFRERPEKDGLAYCTPDIITLPNDSPSSQYDLRPSQDVVFRIRFLVEMVEGDRNVNGQCWQSLFKRTIIVKGYPILRRKEWNVGLEANLEILAGLARVDQIHTFDDRFYIKGYSTMLVPTRRSSDIQYWHLIHQTDGGRLSHFATDTVEERYVGSPNDLEQFRHILGWCSQAESFSGLLDSTRTLVTCSMLPKCAKDAVLAGEVYKRGRPIPKTFNFFPVPEDTAPSISSSDLFFRLRLLEAQFVLLWDVKEKRGWLVNGATALLHAVEECVEPDINGDSRSAVLFRGHGSGKTCDNYRRSALQILNDEKYQSIPLYGHGNGHATIKDKVKELCSILEYFIDLQNHAKTNDKLHGKPRKHLEGWDFEDLVSNFRPFHARQTTLERLGKEWVDFIRAIKAVTLFGQGFGDIIRPHRTCQEWTTLPKGRYYVATLISDLHKVLKEHGHCDDGHVRLGDSLIWHSVTPGSGFCKCKGHDQDADKHDRCEPVQTCLPLRLAESLKPGKNRMPDDNEGALIFGHHSQFPWFWGDTGDPEKGQDNEVVWSPRTIEKRILSPDSGIGSSISRSQVEPGDEPSARSEDSFTEPPLKKRKATTHALPPETSSPTNKRKSHVGIICALPDELAAVRAIFDKSLQTYLQLTDDNNCYFTGKIAHHNVVATCLPKQGTGTNNAASTATNMSRSFSPSLCLLVGIGGGVPSEEHDIRLGDVVVGTSIIQYDFGSETEENFQIKDHPLQIPPVSLSNIVNSLCSEQGLIRSSIDNYLAEIIATDGMAQYYRPGHDRDVLYLSCSDCRSVRQPCDHVRGRERRKDPVVEVHYGKIASGNRVIKSAAFRDEIAAKHNVMCFEMEAAGIANTMSYLVVRGISDYCDGNKNDEWYKYASATAAAYAKLLLSKYHCQGKTR</sequence>
<evidence type="ECO:0000256" key="1">
    <source>
        <dbReference type="PROSITE-ProRule" id="PRU00023"/>
    </source>
</evidence>
<evidence type="ECO:0000259" key="3">
    <source>
        <dbReference type="Pfam" id="PF01048"/>
    </source>
</evidence>
<dbReference type="InterPro" id="IPR053137">
    <property type="entry name" value="NLR-like"/>
</dbReference>
<proteinExistence type="predicted"/>
<dbReference type="SUPFAM" id="SSF53167">
    <property type="entry name" value="Purine and uridine phosphorylases"/>
    <property type="match status" value="1"/>
</dbReference>
<evidence type="ECO:0000313" key="4">
    <source>
        <dbReference type="EMBL" id="RFN43187.1"/>
    </source>
</evidence>
<dbReference type="Pfam" id="PF12796">
    <property type="entry name" value="Ank_2"/>
    <property type="match status" value="1"/>
</dbReference>
<dbReference type="GO" id="GO:0009116">
    <property type="term" value="P:nucleoside metabolic process"/>
    <property type="evidence" value="ECO:0007669"/>
    <property type="project" value="InterPro"/>
</dbReference>
<feature type="region of interest" description="Disordered" evidence="2">
    <location>
        <begin position="508"/>
        <end position="538"/>
    </location>
</feature>
<dbReference type="PROSITE" id="PS50088">
    <property type="entry name" value="ANK_REPEAT"/>
    <property type="match status" value="2"/>
</dbReference>
<name>A0A395M5P9_9HYPO</name>
<evidence type="ECO:0000256" key="2">
    <source>
        <dbReference type="SAM" id="MobiDB-lite"/>
    </source>
</evidence>
<comment type="caution">
    <text evidence="4">The sequence shown here is derived from an EMBL/GenBank/DDBJ whole genome shotgun (WGS) entry which is preliminary data.</text>
</comment>
<dbReference type="CDD" id="cd09008">
    <property type="entry name" value="MTAN"/>
    <property type="match status" value="1"/>
</dbReference>
<feature type="domain" description="Nucleoside phosphorylase" evidence="3">
    <location>
        <begin position="1333"/>
        <end position="1608"/>
    </location>
</feature>
<dbReference type="InterPro" id="IPR000845">
    <property type="entry name" value="Nucleoside_phosphorylase_d"/>
</dbReference>
<dbReference type="InterPro" id="IPR035994">
    <property type="entry name" value="Nucleoside_phosphorylase_sf"/>
</dbReference>
<dbReference type="InterPro" id="IPR036770">
    <property type="entry name" value="Ankyrin_rpt-contain_sf"/>
</dbReference>
<dbReference type="PANTHER" id="PTHR46082">
    <property type="entry name" value="ATP/GTP-BINDING PROTEIN-RELATED"/>
    <property type="match status" value="1"/>
</dbReference>
<dbReference type="SUPFAM" id="SSF48403">
    <property type="entry name" value="Ankyrin repeat"/>
    <property type="match status" value="1"/>
</dbReference>
<dbReference type="EMBL" id="PXXK01000635">
    <property type="protein sequence ID" value="RFN43187.1"/>
    <property type="molecule type" value="Genomic_DNA"/>
</dbReference>
<dbReference type="InterPro" id="IPR002110">
    <property type="entry name" value="Ankyrin_rpt"/>
</dbReference>
<dbReference type="Gene3D" id="3.40.50.1580">
    <property type="entry name" value="Nucleoside phosphorylase domain"/>
    <property type="match status" value="1"/>
</dbReference>
<feature type="region of interest" description="Disordered" evidence="2">
    <location>
        <begin position="1274"/>
        <end position="1330"/>
    </location>
</feature>
<dbReference type="Gene3D" id="1.25.40.20">
    <property type="entry name" value="Ankyrin repeat-containing domain"/>
    <property type="match status" value="1"/>
</dbReference>
<organism evidence="4 5">
    <name type="scientific">Fusarium flagelliforme</name>
    <dbReference type="NCBI Taxonomy" id="2675880"/>
    <lineage>
        <taxon>Eukaryota</taxon>
        <taxon>Fungi</taxon>
        <taxon>Dikarya</taxon>
        <taxon>Ascomycota</taxon>
        <taxon>Pezizomycotina</taxon>
        <taxon>Sordariomycetes</taxon>
        <taxon>Hypocreomycetidae</taxon>
        <taxon>Hypocreales</taxon>
        <taxon>Nectriaceae</taxon>
        <taxon>Fusarium</taxon>
        <taxon>Fusarium incarnatum-equiseti species complex</taxon>
    </lineage>
</organism>
<reference evidence="4 5" key="1">
    <citation type="journal article" date="2018" name="PLoS Pathog.">
        <title>Evolution of structural diversity of trichothecenes, a family of toxins produced by plant pathogenic and entomopathogenic fungi.</title>
        <authorList>
            <person name="Proctor R.H."/>
            <person name="McCormick S.P."/>
            <person name="Kim H.S."/>
            <person name="Cardoza R.E."/>
            <person name="Stanley A.M."/>
            <person name="Lindo L."/>
            <person name="Kelly A."/>
            <person name="Brown D.W."/>
            <person name="Lee T."/>
            <person name="Vaughan M.M."/>
            <person name="Alexander N.J."/>
            <person name="Busman M."/>
            <person name="Gutierrez S."/>
        </authorList>
    </citation>
    <scope>NUCLEOTIDE SEQUENCE [LARGE SCALE GENOMIC DNA]</scope>
    <source>
        <strain evidence="4 5">NRRL 13405</strain>
    </source>
</reference>
<dbReference type="Proteomes" id="UP000265631">
    <property type="component" value="Unassembled WGS sequence"/>
</dbReference>
<dbReference type="PANTHER" id="PTHR46082:SF11">
    <property type="entry name" value="AAA+ ATPASE DOMAIN-CONTAINING PROTEIN-RELATED"/>
    <property type="match status" value="1"/>
</dbReference>
<protein>
    <recommendedName>
        <fullName evidence="3">Nucleoside phosphorylase domain-containing protein</fullName>
    </recommendedName>
</protein>
<dbReference type="Pfam" id="PF01048">
    <property type="entry name" value="PNP_UDP_1"/>
    <property type="match status" value="1"/>
</dbReference>
<gene>
    <name evidence="4" type="ORF">FIE12Z_12589</name>
</gene>
<evidence type="ECO:0000313" key="5">
    <source>
        <dbReference type="Proteomes" id="UP000265631"/>
    </source>
</evidence>
<keyword evidence="1" id="KW-0040">ANK repeat</keyword>
<feature type="repeat" description="ANK" evidence="1">
    <location>
        <begin position="307"/>
        <end position="329"/>
    </location>
</feature>
<dbReference type="GO" id="GO:0003824">
    <property type="term" value="F:catalytic activity"/>
    <property type="evidence" value="ECO:0007669"/>
    <property type="project" value="InterPro"/>
</dbReference>
<dbReference type="SMART" id="SM00248">
    <property type="entry name" value="ANK"/>
    <property type="match status" value="6"/>
</dbReference>
<dbReference type="STRING" id="2594813.A0A395M5P9"/>
<accession>A0A395M5P9</accession>
<feature type="repeat" description="ANK" evidence="1">
    <location>
        <begin position="274"/>
        <end position="306"/>
    </location>
</feature>
<dbReference type="PROSITE" id="PS50297">
    <property type="entry name" value="ANK_REP_REGION"/>
    <property type="match status" value="2"/>
</dbReference>